<proteinExistence type="predicted"/>
<evidence type="ECO:0000313" key="3">
    <source>
        <dbReference type="Proteomes" id="UP001221757"/>
    </source>
</evidence>
<accession>A0AAD7GRV7</accession>
<sequence length="223" mass="24298">MSDFLVRKLDPSSAFPPSNPGSLPEIHAVESVLSKAFSGGKCRIMAHPNTDAIPDIFTAVVTAHDPNGLDTGHVGPFWVSTVVAGLLGGEVYVAETNDAERKIIGCAVWFGPGHSMYDTEEQQKHALGPLMASFDDKLQHWWHAVFLPKYDNFVTSVLGVDMKHNSWHLQTLGVDPGYQRKGAATLLVNTIVEKASLSGAKLCVELENDVNVKHYSPNSPYMN</sequence>
<dbReference type="Proteomes" id="UP001221757">
    <property type="component" value="Unassembled WGS sequence"/>
</dbReference>
<dbReference type="Gene3D" id="3.40.630.30">
    <property type="match status" value="1"/>
</dbReference>
<dbReference type="EMBL" id="JARKIE010000011">
    <property type="protein sequence ID" value="KAJ7703880.1"/>
    <property type="molecule type" value="Genomic_DNA"/>
</dbReference>
<dbReference type="InterPro" id="IPR016181">
    <property type="entry name" value="Acyl_CoA_acyltransferase"/>
</dbReference>
<dbReference type="AlphaFoldDB" id="A0AAD7GRV7"/>
<evidence type="ECO:0000313" key="2">
    <source>
        <dbReference type="EMBL" id="KAJ7703880.1"/>
    </source>
</evidence>
<evidence type="ECO:0000259" key="1">
    <source>
        <dbReference type="PROSITE" id="PS51186"/>
    </source>
</evidence>
<protein>
    <recommendedName>
        <fullName evidence="1">N-acetyltransferase domain-containing protein</fullName>
    </recommendedName>
</protein>
<dbReference type="GO" id="GO:0016747">
    <property type="term" value="F:acyltransferase activity, transferring groups other than amino-acyl groups"/>
    <property type="evidence" value="ECO:0007669"/>
    <property type="project" value="InterPro"/>
</dbReference>
<dbReference type="SUPFAM" id="SSF55729">
    <property type="entry name" value="Acyl-CoA N-acyltransferases (Nat)"/>
    <property type="match status" value="1"/>
</dbReference>
<reference evidence="2" key="1">
    <citation type="submission" date="2023-03" db="EMBL/GenBank/DDBJ databases">
        <title>Massive genome expansion in bonnet fungi (Mycena s.s.) driven by repeated elements and novel gene families across ecological guilds.</title>
        <authorList>
            <consortium name="Lawrence Berkeley National Laboratory"/>
            <person name="Harder C.B."/>
            <person name="Miyauchi S."/>
            <person name="Viragh M."/>
            <person name="Kuo A."/>
            <person name="Thoen E."/>
            <person name="Andreopoulos B."/>
            <person name="Lu D."/>
            <person name="Skrede I."/>
            <person name="Drula E."/>
            <person name="Henrissat B."/>
            <person name="Morin E."/>
            <person name="Kohler A."/>
            <person name="Barry K."/>
            <person name="LaButti K."/>
            <person name="Morin E."/>
            <person name="Salamov A."/>
            <person name="Lipzen A."/>
            <person name="Mereny Z."/>
            <person name="Hegedus B."/>
            <person name="Baldrian P."/>
            <person name="Stursova M."/>
            <person name="Weitz H."/>
            <person name="Taylor A."/>
            <person name="Grigoriev I.V."/>
            <person name="Nagy L.G."/>
            <person name="Martin F."/>
            <person name="Kauserud H."/>
        </authorList>
    </citation>
    <scope>NUCLEOTIDE SEQUENCE</scope>
    <source>
        <strain evidence="2">CBHHK067</strain>
    </source>
</reference>
<name>A0AAD7GRV7_MYCRO</name>
<dbReference type="Pfam" id="PF00583">
    <property type="entry name" value="Acetyltransf_1"/>
    <property type="match status" value="1"/>
</dbReference>
<feature type="domain" description="N-acetyltransferase" evidence="1">
    <location>
        <begin position="106"/>
        <end position="223"/>
    </location>
</feature>
<gene>
    <name evidence="2" type="ORF">B0H17DRAFT_1003148</name>
</gene>
<dbReference type="PROSITE" id="PS51186">
    <property type="entry name" value="GNAT"/>
    <property type="match status" value="1"/>
</dbReference>
<dbReference type="CDD" id="cd04301">
    <property type="entry name" value="NAT_SF"/>
    <property type="match status" value="1"/>
</dbReference>
<keyword evidence="3" id="KW-1185">Reference proteome</keyword>
<organism evidence="2 3">
    <name type="scientific">Mycena rosella</name>
    <name type="common">Pink bonnet</name>
    <name type="synonym">Agaricus rosellus</name>
    <dbReference type="NCBI Taxonomy" id="1033263"/>
    <lineage>
        <taxon>Eukaryota</taxon>
        <taxon>Fungi</taxon>
        <taxon>Dikarya</taxon>
        <taxon>Basidiomycota</taxon>
        <taxon>Agaricomycotina</taxon>
        <taxon>Agaricomycetes</taxon>
        <taxon>Agaricomycetidae</taxon>
        <taxon>Agaricales</taxon>
        <taxon>Marasmiineae</taxon>
        <taxon>Mycenaceae</taxon>
        <taxon>Mycena</taxon>
    </lineage>
</organism>
<comment type="caution">
    <text evidence="2">The sequence shown here is derived from an EMBL/GenBank/DDBJ whole genome shotgun (WGS) entry which is preliminary data.</text>
</comment>
<dbReference type="InterPro" id="IPR000182">
    <property type="entry name" value="GNAT_dom"/>
</dbReference>